<evidence type="ECO:0000256" key="7">
    <source>
        <dbReference type="ARBA" id="ARBA00047326"/>
    </source>
</evidence>
<dbReference type="UniPathway" id="UPA00538">
    <property type="reaction ID" value="UER00593"/>
</dbReference>
<feature type="binding site" evidence="8">
    <location>
        <position position="81"/>
    </location>
    <ligand>
        <name>[4Fe-4S] cluster</name>
        <dbReference type="ChEBI" id="CHEBI:49883"/>
        <label>2</label>
        <note>4Fe-4S-S-AdoMet</note>
    </ligand>
</feature>
<dbReference type="InterPro" id="IPR006638">
    <property type="entry name" value="Elp3/MiaA/NifB-like_rSAM"/>
</dbReference>
<dbReference type="SFLD" id="SFLDS00029">
    <property type="entry name" value="Radical_SAM"/>
    <property type="match status" value="1"/>
</dbReference>
<evidence type="ECO:0000256" key="8">
    <source>
        <dbReference type="HAMAP-Rule" id="MF_00206"/>
    </source>
</evidence>
<dbReference type="InterPro" id="IPR007197">
    <property type="entry name" value="rSAM"/>
</dbReference>
<comment type="catalytic activity">
    <reaction evidence="7 8">
        <text>[[Fe-S] cluster scaffold protein carrying a second [4Fe-4S](2+) cluster] + N(6)-octanoyl-L-lysyl-[protein] + 2 oxidized [2Fe-2S]-[ferredoxin] + 2 S-adenosyl-L-methionine + 4 H(+) = [[Fe-S] cluster scaffold protein] + N(6)-[(R)-dihydrolipoyl]-L-lysyl-[protein] + 4 Fe(3+) + 2 hydrogen sulfide + 2 5'-deoxyadenosine + 2 L-methionine + 2 reduced [2Fe-2S]-[ferredoxin]</text>
        <dbReference type="Rhea" id="RHEA:16585"/>
        <dbReference type="Rhea" id="RHEA-COMP:9928"/>
        <dbReference type="Rhea" id="RHEA-COMP:10000"/>
        <dbReference type="Rhea" id="RHEA-COMP:10001"/>
        <dbReference type="Rhea" id="RHEA-COMP:10475"/>
        <dbReference type="Rhea" id="RHEA-COMP:14568"/>
        <dbReference type="Rhea" id="RHEA-COMP:14569"/>
        <dbReference type="ChEBI" id="CHEBI:15378"/>
        <dbReference type="ChEBI" id="CHEBI:17319"/>
        <dbReference type="ChEBI" id="CHEBI:29034"/>
        <dbReference type="ChEBI" id="CHEBI:29919"/>
        <dbReference type="ChEBI" id="CHEBI:33722"/>
        <dbReference type="ChEBI" id="CHEBI:33737"/>
        <dbReference type="ChEBI" id="CHEBI:33738"/>
        <dbReference type="ChEBI" id="CHEBI:57844"/>
        <dbReference type="ChEBI" id="CHEBI:59789"/>
        <dbReference type="ChEBI" id="CHEBI:78809"/>
        <dbReference type="ChEBI" id="CHEBI:83100"/>
        <dbReference type="EC" id="2.8.1.8"/>
    </reaction>
</comment>
<dbReference type="EMBL" id="CP036246">
    <property type="protein sequence ID" value="QEP40322.1"/>
    <property type="molecule type" value="Genomic_DNA"/>
</dbReference>
<dbReference type="Proteomes" id="UP000322644">
    <property type="component" value="Chromosome"/>
</dbReference>
<dbReference type="GO" id="GO:0046872">
    <property type="term" value="F:metal ion binding"/>
    <property type="evidence" value="ECO:0007669"/>
    <property type="project" value="UniProtKB-KW"/>
</dbReference>
<dbReference type="EC" id="2.8.1.8" evidence="8"/>
<comment type="function">
    <text evidence="8">Catalyzes the radical-mediated insertion of two sulfur atoms into the C-6 and C-8 positions of the octanoyl moiety bound to the lipoyl domains of lipoate-dependent enzymes, thereby converting the octanoylated domains into lipoylated derivatives.</text>
</comment>
<dbReference type="HAMAP" id="MF_00206">
    <property type="entry name" value="Lipoyl_synth"/>
    <property type="match status" value="1"/>
</dbReference>
<keyword evidence="6 8" id="KW-0411">Iron-sulfur</keyword>
<dbReference type="KEGG" id="apoc:APORC_0707"/>
<dbReference type="NCBIfam" id="NF004019">
    <property type="entry name" value="PRK05481.1"/>
    <property type="match status" value="1"/>
</dbReference>
<protein>
    <recommendedName>
        <fullName evidence="8">Lipoyl synthase</fullName>
        <ecNumber evidence="8">2.8.1.8</ecNumber>
    </recommendedName>
    <alternativeName>
        <fullName evidence="8">Lip-syn</fullName>
        <shortName evidence="8">LS</shortName>
    </alternativeName>
    <alternativeName>
        <fullName evidence="8">Lipoate synthase</fullName>
    </alternativeName>
    <alternativeName>
        <fullName evidence="8">Lipoic acid synthase</fullName>
    </alternativeName>
    <alternativeName>
        <fullName evidence="8">Sulfur insertion protein LipA</fullName>
    </alternativeName>
</protein>
<dbReference type="SMART" id="SM00729">
    <property type="entry name" value="Elp3"/>
    <property type="match status" value="1"/>
</dbReference>
<sequence>MTQKFYDNNKLEKTSEAKFKKPEWLRKKLTPHTQVEMEKLLKDVGGLHTICQEAKCPNISECFANKNATFLILGNICTRRCTYCNVTTGKPNSVDESEIKKVTTSVLSLGLKFVVITSPARDDLKDGGAEQFYKVTKDIIEKSPDTKVEILIPDFKGDETSLKRVIDSGATIIGHNVETVPSLYRIRRNGTYERSIEVLRKLKELCGDKVKTKSALMVGLGETEEEMIQVFKDLLEVGCKFLSIGQYLAPSGDFEKVIEYVKPEQFKRYEELAYDLGFEFVKASPYARSSYMAHHYLNMASAL</sequence>
<keyword evidence="8" id="KW-0963">Cytoplasm</keyword>
<keyword evidence="5 8" id="KW-0408">Iron</keyword>
<comment type="similarity">
    <text evidence="8">Belongs to the radical SAM superfamily. Lipoyl synthase family.</text>
</comment>
<feature type="binding site" evidence="8">
    <location>
        <position position="290"/>
    </location>
    <ligand>
        <name>[4Fe-4S] cluster</name>
        <dbReference type="ChEBI" id="CHEBI:49883"/>
        <label>1</label>
    </ligand>
</feature>
<feature type="domain" description="Radical SAM core" evidence="9">
    <location>
        <begin position="63"/>
        <end position="279"/>
    </location>
</feature>
<name>A0A5C2HGU7_9BACT</name>
<evidence type="ECO:0000256" key="5">
    <source>
        <dbReference type="ARBA" id="ARBA00023004"/>
    </source>
</evidence>
<evidence type="ECO:0000256" key="2">
    <source>
        <dbReference type="ARBA" id="ARBA00022679"/>
    </source>
</evidence>
<keyword evidence="3 8" id="KW-0949">S-adenosyl-L-methionine</keyword>
<evidence type="ECO:0000256" key="1">
    <source>
        <dbReference type="ARBA" id="ARBA00022485"/>
    </source>
</evidence>
<feature type="binding site" evidence="8">
    <location>
        <position position="77"/>
    </location>
    <ligand>
        <name>[4Fe-4S] cluster</name>
        <dbReference type="ChEBI" id="CHEBI:49883"/>
        <label>2</label>
        <note>4Fe-4S-S-AdoMet</note>
    </ligand>
</feature>
<keyword evidence="4 8" id="KW-0479">Metal-binding</keyword>
<dbReference type="PANTHER" id="PTHR10949:SF0">
    <property type="entry name" value="LIPOYL SYNTHASE, MITOCHONDRIAL"/>
    <property type="match status" value="1"/>
</dbReference>
<dbReference type="GO" id="GO:0016992">
    <property type="term" value="F:lipoate synthase activity"/>
    <property type="evidence" value="ECO:0007669"/>
    <property type="project" value="UniProtKB-UniRule"/>
</dbReference>
<dbReference type="NCBIfam" id="TIGR00510">
    <property type="entry name" value="lipA"/>
    <property type="match status" value="1"/>
</dbReference>
<organism evidence="10 11">
    <name type="scientific">Arcobacter porcinus</name>
    <dbReference type="NCBI Taxonomy" id="1935204"/>
    <lineage>
        <taxon>Bacteria</taxon>
        <taxon>Pseudomonadati</taxon>
        <taxon>Campylobacterota</taxon>
        <taxon>Epsilonproteobacteria</taxon>
        <taxon>Campylobacterales</taxon>
        <taxon>Arcobacteraceae</taxon>
        <taxon>Arcobacter</taxon>
    </lineage>
</organism>
<accession>A0A5C2HGU7</accession>
<dbReference type="PANTHER" id="PTHR10949">
    <property type="entry name" value="LIPOYL SYNTHASE"/>
    <property type="match status" value="1"/>
</dbReference>
<reference evidence="10 11" key="1">
    <citation type="submission" date="2019-09" db="EMBL/GenBank/DDBJ databases">
        <title>Complete genome sequencing of four Arcobacter species reveals a diverse suite of mobile elements.</title>
        <authorList>
            <person name="Miller W.G."/>
            <person name="Yee E."/>
            <person name="Bono J.L."/>
        </authorList>
    </citation>
    <scope>NUCLEOTIDE SEQUENCE [LARGE SCALE GENOMIC DNA]</scope>
    <source>
        <strain evidence="10 11">CCUG 56899</strain>
    </source>
</reference>
<dbReference type="InterPro" id="IPR058240">
    <property type="entry name" value="rSAM_sf"/>
</dbReference>
<dbReference type="GO" id="GO:0051539">
    <property type="term" value="F:4 iron, 4 sulfur cluster binding"/>
    <property type="evidence" value="ECO:0007669"/>
    <property type="project" value="UniProtKB-UniRule"/>
</dbReference>
<feature type="binding site" evidence="8">
    <location>
        <position position="56"/>
    </location>
    <ligand>
        <name>[4Fe-4S] cluster</name>
        <dbReference type="ChEBI" id="CHEBI:49883"/>
        <label>1</label>
    </ligand>
</feature>
<comment type="cofactor">
    <cofactor evidence="8">
        <name>[4Fe-4S] cluster</name>
        <dbReference type="ChEBI" id="CHEBI:49883"/>
    </cofactor>
    <text evidence="8">Binds 2 [4Fe-4S] clusters per subunit. One cluster is coordinated with 3 cysteines and an exchangeable S-adenosyl-L-methionine.</text>
</comment>
<evidence type="ECO:0000313" key="11">
    <source>
        <dbReference type="Proteomes" id="UP000322644"/>
    </source>
</evidence>
<evidence type="ECO:0000256" key="3">
    <source>
        <dbReference type="ARBA" id="ARBA00022691"/>
    </source>
</evidence>
<dbReference type="GO" id="GO:0009249">
    <property type="term" value="P:protein lipoylation"/>
    <property type="evidence" value="ECO:0007669"/>
    <property type="project" value="UniProtKB-UniRule"/>
</dbReference>
<comment type="pathway">
    <text evidence="8">Protein modification; protein lipoylation via endogenous pathway; protein N(6)-(lipoyl)lysine from octanoyl-[acyl-carrier-protein]: step 2/2.</text>
</comment>
<feature type="binding site" evidence="8">
    <location>
        <position position="84"/>
    </location>
    <ligand>
        <name>[4Fe-4S] cluster</name>
        <dbReference type="ChEBI" id="CHEBI:49883"/>
        <label>2</label>
        <note>4Fe-4S-S-AdoMet</note>
    </ligand>
</feature>
<dbReference type="SUPFAM" id="SSF102114">
    <property type="entry name" value="Radical SAM enzymes"/>
    <property type="match status" value="1"/>
</dbReference>
<keyword evidence="2 8" id="KW-0808">Transferase</keyword>
<dbReference type="Gene3D" id="3.20.20.70">
    <property type="entry name" value="Aldolase class I"/>
    <property type="match status" value="1"/>
</dbReference>
<proteinExistence type="inferred from homology"/>
<dbReference type="Pfam" id="PF04055">
    <property type="entry name" value="Radical_SAM"/>
    <property type="match status" value="1"/>
</dbReference>
<dbReference type="CDD" id="cd01335">
    <property type="entry name" value="Radical_SAM"/>
    <property type="match status" value="1"/>
</dbReference>
<comment type="subcellular location">
    <subcellularLocation>
        <location evidence="8">Cytoplasm</location>
    </subcellularLocation>
</comment>
<dbReference type="NCBIfam" id="NF009544">
    <property type="entry name" value="PRK12928.1"/>
    <property type="match status" value="1"/>
</dbReference>
<feature type="binding site" evidence="8">
    <location>
        <position position="51"/>
    </location>
    <ligand>
        <name>[4Fe-4S] cluster</name>
        <dbReference type="ChEBI" id="CHEBI:49883"/>
        <label>1</label>
    </ligand>
</feature>
<dbReference type="GO" id="GO:0005737">
    <property type="term" value="C:cytoplasm"/>
    <property type="evidence" value="ECO:0007669"/>
    <property type="project" value="UniProtKB-SubCell"/>
</dbReference>
<dbReference type="AlphaFoldDB" id="A0A5C2HGU7"/>
<dbReference type="RefSeq" id="WP_066387326.1">
    <property type="nucleotide sequence ID" value="NZ_CP036246.2"/>
</dbReference>
<keyword evidence="1 8" id="KW-0004">4Fe-4S</keyword>
<dbReference type="InterPro" id="IPR003698">
    <property type="entry name" value="Lipoyl_synth"/>
</dbReference>
<evidence type="ECO:0000256" key="4">
    <source>
        <dbReference type="ARBA" id="ARBA00022723"/>
    </source>
</evidence>
<evidence type="ECO:0000313" key="10">
    <source>
        <dbReference type="EMBL" id="QEP40322.1"/>
    </source>
</evidence>
<evidence type="ECO:0000256" key="6">
    <source>
        <dbReference type="ARBA" id="ARBA00023014"/>
    </source>
</evidence>
<dbReference type="InterPro" id="IPR013785">
    <property type="entry name" value="Aldolase_TIM"/>
</dbReference>
<feature type="binding site" evidence="8">
    <location>
        <position position="62"/>
    </location>
    <ligand>
        <name>[4Fe-4S] cluster</name>
        <dbReference type="ChEBI" id="CHEBI:49883"/>
        <label>1</label>
    </ligand>
</feature>
<reference evidence="10 11" key="2">
    <citation type="submission" date="2019-09" db="EMBL/GenBank/DDBJ databases">
        <title>Taxonomic note: a critical rebuttal of the proposed division of the genus Arcobacter into six genera, emended descriptions of Arcobacter anaerophilus and the genus Arcobacter, and an assessment of genus-level boundaries for Epsilonproteobacteria using in silico genomic comparator tools.</title>
        <authorList>
            <person name="On S.L.W."/>
            <person name="Miller W.G."/>
            <person name="Biggs P."/>
            <person name="Cornelius A."/>
            <person name="Vandamme P."/>
        </authorList>
    </citation>
    <scope>NUCLEOTIDE SEQUENCE [LARGE SCALE GENOMIC DNA]</scope>
    <source>
        <strain evidence="10 11">CCUG 56899</strain>
    </source>
</reference>
<gene>
    <name evidence="8 10" type="primary">lipA</name>
    <name evidence="10" type="ORF">APORC_0707</name>
</gene>
<dbReference type="PROSITE" id="PS51918">
    <property type="entry name" value="RADICAL_SAM"/>
    <property type="match status" value="1"/>
</dbReference>
<evidence type="ECO:0000259" key="9">
    <source>
        <dbReference type="PROSITE" id="PS51918"/>
    </source>
</evidence>